<dbReference type="EMBL" id="VKHP01000593">
    <property type="protein sequence ID" value="NEV03018.1"/>
    <property type="molecule type" value="Genomic_DNA"/>
</dbReference>
<proteinExistence type="predicted"/>
<name>A0A6P1BWW7_9BRAD</name>
<evidence type="ECO:0000313" key="3">
    <source>
        <dbReference type="Proteomes" id="UP000468531"/>
    </source>
</evidence>
<comment type="caution">
    <text evidence="2">The sequence shown here is derived from an EMBL/GenBank/DDBJ whole genome shotgun (WGS) entry which is preliminary data.</text>
</comment>
<organism evidence="2 3">
    <name type="scientific">Bradyrhizobium uaiense</name>
    <dbReference type="NCBI Taxonomy" id="2594946"/>
    <lineage>
        <taxon>Bacteria</taxon>
        <taxon>Pseudomonadati</taxon>
        <taxon>Pseudomonadota</taxon>
        <taxon>Alphaproteobacteria</taxon>
        <taxon>Hyphomicrobiales</taxon>
        <taxon>Nitrobacteraceae</taxon>
        <taxon>Bradyrhizobium</taxon>
    </lineage>
</organism>
<protein>
    <submittedName>
        <fullName evidence="2">Transposase</fullName>
    </submittedName>
</protein>
<dbReference type="InterPro" id="IPR025668">
    <property type="entry name" value="Tnp_DDE_dom"/>
</dbReference>
<dbReference type="AlphaFoldDB" id="A0A6P1BWW7"/>
<feature type="non-terminal residue" evidence="2">
    <location>
        <position position="1"/>
    </location>
</feature>
<gene>
    <name evidence="2" type="ORF">FNJ47_47075</name>
</gene>
<dbReference type="Pfam" id="PF13751">
    <property type="entry name" value="DDE_Tnp_1_6"/>
    <property type="match status" value="1"/>
</dbReference>
<dbReference type="RefSeq" id="WP_163163549.1">
    <property type="nucleotide sequence ID" value="NZ_VKHP01000593.1"/>
</dbReference>
<sequence length="111" mass="12522">DGGFGRAEDIEWAHDQGVEVYCPPTQSKHGTNPYLARRGDGPGVLAWRARMASEPGKAQYKLRSICECIHARWRNWGLRQLSVRGLEKVRAVALWFALSNNILQAYRLNSA</sequence>
<reference evidence="2 3" key="1">
    <citation type="journal article" date="2020" name="Arch. Microbiol.">
        <title>Bradyrhizobium uaiense sp. nov., a new highly efficient cowpea symbiont.</title>
        <authorList>
            <person name="Cabral Michel D."/>
            <person name="Azarias Guimaraes A."/>
            <person name="Martins da Costa E."/>
            <person name="Soares de Carvalho T."/>
            <person name="Balsanelli E."/>
            <person name="Willems A."/>
            <person name="Maltempi de Souza E."/>
            <person name="de Souza Moreira F.M."/>
        </authorList>
    </citation>
    <scope>NUCLEOTIDE SEQUENCE [LARGE SCALE GENOMIC DNA]</scope>
    <source>
        <strain evidence="2 3">UFLA 03-164</strain>
    </source>
</reference>
<feature type="domain" description="Transposase DDE" evidence="1">
    <location>
        <begin position="47"/>
        <end position="102"/>
    </location>
</feature>
<evidence type="ECO:0000313" key="2">
    <source>
        <dbReference type="EMBL" id="NEV03018.1"/>
    </source>
</evidence>
<evidence type="ECO:0000259" key="1">
    <source>
        <dbReference type="Pfam" id="PF13751"/>
    </source>
</evidence>
<accession>A0A6P1BWW7</accession>
<dbReference type="Proteomes" id="UP000468531">
    <property type="component" value="Unassembled WGS sequence"/>
</dbReference>
<keyword evidence="3" id="KW-1185">Reference proteome</keyword>